<keyword evidence="2" id="KW-1185">Reference proteome</keyword>
<reference evidence="1 2" key="1">
    <citation type="submission" date="2019-07" db="EMBL/GenBank/DDBJ databases">
        <title>WGS assembly of Gossypium mustelinum.</title>
        <authorList>
            <person name="Chen Z.J."/>
            <person name="Sreedasyam A."/>
            <person name="Ando A."/>
            <person name="Song Q."/>
            <person name="De L."/>
            <person name="Hulse-Kemp A."/>
            <person name="Ding M."/>
            <person name="Ye W."/>
            <person name="Kirkbride R."/>
            <person name="Jenkins J."/>
            <person name="Plott C."/>
            <person name="Lovell J."/>
            <person name="Lin Y.-M."/>
            <person name="Vaughn R."/>
            <person name="Liu B."/>
            <person name="Li W."/>
            <person name="Simpson S."/>
            <person name="Scheffler B."/>
            <person name="Saski C."/>
            <person name="Grover C."/>
            <person name="Hu G."/>
            <person name="Conover J."/>
            <person name="Carlson J."/>
            <person name="Shu S."/>
            <person name="Boston L."/>
            <person name="Williams M."/>
            <person name="Peterson D."/>
            <person name="Mcgee K."/>
            <person name="Jones D."/>
            <person name="Wendel J."/>
            <person name="Stelly D."/>
            <person name="Grimwood J."/>
            <person name="Schmutz J."/>
        </authorList>
    </citation>
    <scope>NUCLEOTIDE SEQUENCE [LARGE SCALE GENOMIC DNA]</scope>
    <source>
        <strain evidence="1">1408120.09</strain>
    </source>
</reference>
<sequence length="93" mass="9606">MILDLRIEGVNIVCIASEGWGGVGMGSKPWQSPAPTYRTLETFWDTDEDAPGPRCGHTLTAVAATKTQGPRLILFGGATAIEGGASSSSLGIS</sequence>
<protein>
    <submittedName>
        <fullName evidence="1">Uncharacterized protein</fullName>
    </submittedName>
</protein>
<evidence type="ECO:0000313" key="2">
    <source>
        <dbReference type="Proteomes" id="UP000323597"/>
    </source>
</evidence>
<dbReference type="PANTHER" id="PTHR46422:SF6">
    <property type="entry name" value="SERINE_THREONINE-PROTEIN PHOSPHATASE BSL1"/>
    <property type="match status" value="1"/>
</dbReference>
<gene>
    <name evidence="1" type="ORF">E1A91_D11G132800v1</name>
</gene>
<evidence type="ECO:0000313" key="1">
    <source>
        <dbReference type="EMBL" id="TYI55312.1"/>
    </source>
</evidence>
<dbReference type="PANTHER" id="PTHR46422">
    <property type="entry name" value="SERINE/THREONINE-PROTEIN PHOSPHATASE BSL3"/>
    <property type="match status" value="1"/>
</dbReference>
<name>A0A5D2SRN2_GOSMU</name>
<organism evidence="1 2">
    <name type="scientific">Gossypium mustelinum</name>
    <name type="common">Cotton</name>
    <name type="synonym">Gossypium caicoense</name>
    <dbReference type="NCBI Taxonomy" id="34275"/>
    <lineage>
        <taxon>Eukaryota</taxon>
        <taxon>Viridiplantae</taxon>
        <taxon>Streptophyta</taxon>
        <taxon>Embryophyta</taxon>
        <taxon>Tracheophyta</taxon>
        <taxon>Spermatophyta</taxon>
        <taxon>Magnoliopsida</taxon>
        <taxon>eudicotyledons</taxon>
        <taxon>Gunneridae</taxon>
        <taxon>Pentapetalae</taxon>
        <taxon>rosids</taxon>
        <taxon>malvids</taxon>
        <taxon>Malvales</taxon>
        <taxon>Malvaceae</taxon>
        <taxon>Malvoideae</taxon>
        <taxon>Gossypium</taxon>
    </lineage>
</organism>
<proteinExistence type="predicted"/>
<dbReference type="EMBL" id="CM017659">
    <property type="protein sequence ID" value="TYI55312.1"/>
    <property type="molecule type" value="Genomic_DNA"/>
</dbReference>
<dbReference type="AlphaFoldDB" id="A0A5D2SRN2"/>
<accession>A0A5D2SRN2</accession>
<dbReference type="Proteomes" id="UP000323597">
    <property type="component" value="Chromosome D11"/>
</dbReference>